<dbReference type="EMBL" id="JABFAI010000071">
    <property type="protein sequence ID" value="KAF4957402.1"/>
    <property type="molecule type" value="Genomic_DNA"/>
</dbReference>
<dbReference type="AlphaFoldDB" id="A0A8H4TGV0"/>
<reference evidence="7" key="2">
    <citation type="submission" date="2020-05" db="EMBL/GenBank/DDBJ databases">
        <authorList>
            <person name="Kim H.-S."/>
            <person name="Proctor R.H."/>
            <person name="Brown D.W."/>
        </authorList>
    </citation>
    <scope>NUCLEOTIDE SEQUENCE</scope>
    <source>
        <strain evidence="7">NRRL 45417</strain>
    </source>
</reference>
<keyword evidence="8" id="KW-1185">Reference proteome</keyword>
<evidence type="ECO:0000256" key="6">
    <source>
        <dbReference type="SAM" id="Phobius"/>
    </source>
</evidence>
<comment type="subcellular location">
    <subcellularLocation>
        <location evidence="1">Membrane</location>
        <topology evidence="1">Multi-pass membrane protein</topology>
    </subcellularLocation>
</comment>
<evidence type="ECO:0000313" key="8">
    <source>
        <dbReference type="Proteomes" id="UP000604273"/>
    </source>
</evidence>
<organism evidence="7 8">
    <name type="scientific">Fusarium gaditjirri</name>
    <dbReference type="NCBI Taxonomy" id="282569"/>
    <lineage>
        <taxon>Eukaryota</taxon>
        <taxon>Fungi</taxon>
        <taxon>Dikarya</taxon>
        <taxon>Ascomycota</taxon>
        <taxon>Pezizomycotina</taxon>
        <taxon>Sordariomycetes</taxon>
        <taxon>Hypocreomycetidae</taxon>
        <taxon>Hypocreales</taxon>
        <taxon>Nectriaceae</taxon>
        <taxon>Fusarium</taxon>
        <taxon>Fusarium nisikadoi species complex</taxon>
    </lineage>
</organism>
<dbReference type="OrthoDB" id="2131401at2759"/>
<proteinExistence type="inferred from homology"/>
<dbReference type="GO" id="GO:0016020">
    <property type="term" value="C:membrane"/>
    <property type="evidence" value="ECO:0007669"/>
    <property type="project" value="UniProtKB-SubCell"/>
</dbReference>
<accession>A0A8H4TGV0</accession>
<dbReference type="Proteomes" id="UP000604273">
    <property type="component" value="Unassembled WGS sequence"/>
</dbReference>
<sequence>MFTHGWKKSPWRYLWAAPVIYLVIAGLEAVMAGSIVGLVLGAVYSAGYYEMNTWIPYQLQSVAITDTLRRHQGGHFALDPLHKKGYVLT</sequence>
<name>A0A8H4TGV0_9HYPO</name>
<feature type="transmembrane region" description="Helical" evidence="6">
    <location>
        <begin position="20"/>
        <end position="44"/>
    </location>
</feature>
<protein>
    <submittedName>
        <fullName evidence="7">Uncharacterized protein</fullName>
    </submittedName>
</protein>
<keyword evidence="5 6" id="KW-0472">Membrane</keyword>
<evidence type="ECO:0000256" key="1">
    <source>
        <dbReference type="ARBA" id="ARBA00004141"/>
    </source>
</evidence>
<keyword evidence="3 6" id="KW-0812">Transmembrane</keyword>
<evidence type="ECO:0000256" key="2">
    <source>
        <dbReference type="ARBA" id="ARBA00006325"/>
    </source>
</evidence>
<evidence type="ECO:0000256" key="3">
    <source>
        <dbReference type="ARBA" id="ARBA00022692"/>
    </source>
</evidence>
<comment type="caution">
    <text evidence="7">The sequence shown here is derived from an EMBL/GenBank/DDBJ whole genome shotgun (WGS) entry which is preliminary data.</text>
</comment>
<evidence type="ECO:0000256" key="4">
    <source>
        <dbReference type="ARBA" id="ARBA00022989"/>
    </source>
</evidence>
<evidence type="ECO:0000256" key="5">
    <source>
        <dbReference type="ARBA" id="ARBA00023136"/>
    </source>
</evidence>
<dbReference type="Pfam" id="PF10190">
    <property type="entry name" value="Tmemb_170"/>
    <property type="match status" value="1"/>
</dbReference>
<reference evidence="7" key="1">
    <citation type="journal article" date="2020" name="BMC Genomics">
        <title>Correction to: Identification and distribution of gene clusters required for synthesis of sphingolipid metabolism inhibitors in diverse species of the filamentous fungus Fusarium.</title>
        <authorList>
            <person name="Kim H.S."/>
            <person name="Lohmar J.M."/>
            <person name="Busman M."/>
            <person name="Brown D.W."/>
            <person name="Naumann T.A."/>
            <person name="Divon H.H."/>
            <person name="Lysoe E."/>
            <person name="Uhlig S."/>
            <person name="Proctor R.H."/>
        </authorList>
    </citation>
    <scope>NUCLEOTIDE SEQUENCE</scope>
    <source>
        <strain evidence="7">NRRL 45417</strain>
    </source>
</reference>
<dbReference type="InterPro" id="IPR019334">
    <property type="entry name" value="TMEM170A/B/YPR153W-like"/>
</dbReference>
<keyword evidence="4 6" id="KW-1133">Transmembrane helix</keyword>
<comment type="similarity">
    <text evidence="2">Belongs to the TMEM170 family.</text>
</comment>
<gene>
    <name evidence="7" type="ORF">FGADI_3138</name>
</gene>
<evidence type="ECO:0000313" key="7">
    <source>
        <dbReference type="EMBL" id="KAF4957402.1"/>
    </source>
</evidence>